<protein>
    <recommendedName>
        <fullName evidence="3 9">Endo-1,4-beta-xylanase</fullName>
        <ecNumber evidence="3 9">3.2.1.8</ecNumber>
    </recommendedName>
</protein>
<dbReference type="InterPro" id="IPR033123">
    <property type="entry name" value="GH11_dom"/>
</dbReference>
<organism evidence="13 14">
    <name type="scientific">Parvularcula dongshanensis</name>
    <dbReference type="NCBI Taxonomy" id="1173995"/>
    <lineage>
        <taxon>Bacteria</taxon>
        <taxon>Pseudomonadati</taxon>
        <taxon>Pseudomonadota</taxon>
        <taxon>Alphaproteobacteria</taxon>
        <taxon>Parvularculales</taxon>
        <taxon>Parvularculaceae</taxon>
        <taxon>Parvularcula</taxon>
    </lineage>
</organism>
<dbReference type="GO" id="GO:0031176">
    <property type="term" value="F:endo-1,4-beta-xylanase activity"/>
    <property type="evidence" value="ECO:0007669"/>
    <property type="project" value="UniProtKB-UniRule"/>
</dbReference>
<dbReference type="PROSITE" id="PS00776">
    <property type="entry name" value="GH11_1"/>
    <property type="match status" value="1"/>
</dbReference>
<dbReference type="PANTHER" id="PTHR46828">
    <property type="entry name" value="ENDO-1,4-BETA-XYLANASE A-RELATED"/>
    <property type="match status" value="1"/>
</dbReference>
<dbReference type="PROSITE" id="PS51761">
    <property type="entry name" value="GH11_3"/>
    <property type="match status" value="1"/>
</dbReference>
<dbReference type="EMBL" id="JACHOB010000002">
    <property type="protein sequence ID" value="MBB4658852.1"/>
    <property type="molecule type" value="Genomic_DNA"/>
</dbReference>
<evidence type="ECO:0000256" key="4">
    <source>
        <dbReference type="ARBA" id="ARBA00022651"/>
    </source>
</evidence>
<accession>A0A840I3H3</accession>
<reference evidence="13 14" key="1">
    <citation type="submission" date="2020-08" db="EMBL/GenBank/DDBJ databases">
        <title>Genomic Encyclopedia of Type Strains, Phase IV (KMG-IV): sequencing the most valuable type-strain genomes for metagenomic binning, comparative biology and taxonomic classification.</title>
        <authorList>
            <person name="Goeker M."/>
        </authorList>
    </citation>
    <scope>NUCLEOTIDE SEQUENCE [LARGE SCALE GENOMIC DNA]</scope>
    <source>
        <strain evidence="13 14">DSM 102850</strain>
    </source>
</reference>
<dbReference type="PRINTS" id="PR00911">
    <property type="entry name" value="GLHYDRLASE11"/>
</dbReference>
<dbReference type="GO" id="GO:0045493">
    <property type="term" value="P:xylan catabolic process"/>
    <property type="evidence" value="ECO:0007669"/>
    <property type="project" value="UniProtKB-UniRule"/>
</dbReference>
<sequence length="236" mass="25842">MLKRLSTLVAATVAPSLLLLGAPAYAQTQQVCDADATGTNSGFFYSTYYRKGSACLNMTDQYGGGNYGASWSLQSTGPVGERGDFVGGKGWATGSRYRTVGYNLGSWNPGNGWLALYGWTENPLVEYYVVDTWGEWRPTQGTRVGEVYSDGAWYDVYRNQRVNADSIVGPNQTFYQYWSIRRNKVSTGQNRTITFNNHATAWAAAGLPLGSTWRYQTLATEGYGSSGSANVTVWGQ</sequence>
<dbReference type="InterPro" id="IPR033119">
    <property type="entry name" value="GH11_AS_2"/>
</dbReference>
<comment type="similarity">
    <text evidence="9 10">Belongs to the glycosyl hydrolase 11 (cellulase G) family.</text>
</comment>
<feature type="signal peptide" evidence="11">
    <location>
        <begin position="1"/>
        <end position="26"/>
    </location>
</feature>
<dbReference type="InterPro" id="IPR013320">
    <property type="entry name" value="ConA-like_dom_sf"/>
</dbReference>
<dbReference type="Gene3D" id="2.60.120.180">
    <property type="match status" value="1"/>
</dbReference>
<dbReference type="SUPFAM" id="SSF49899">
    <property type="entry name" value="Concanavalin A-like lectins/glucanases"/>
    <property type="match status" value="1"/>
</dbReference>
<dbReference type="PANTHER" id="PTHR46828:SF2">
    <property type="entry name" value="ENDO-1,4-BETA-XYLANASE A-RELATED"/>
    <property type="match status" value="1"/>
</dbReference>
<dbReference type="Pfam" id="PF00457">
    <property type="entry name" value="Glyco_hydro_11"/>
    <property type="match status" value="1"/>
</dbReference>
<evidence type="ECO:0000256" key="8">
    <source>
        <dbReference type="ARBA" id="ARBA00023326"/>
    </source>
</evidence>
<keyword evidence="11" id="KW-0732">Signal</keyword>
<evidence type="ECO:0000256" key="10">
    <source>
        <dbReference type="RuleBase" id="RU362015"/>
    </source>
</evidence>
<evidence type="ECO:0000256" key="9">
    <source>
        <dbReference type="PROSITE-ProRule" id="PRU01097"/>
    </source>
</evidence>
<keyword evidence="7 9" id="KW-0326">Glycosidase</keyword>
<dbReference type="InterPro" id="IPR018208">
    <property type="entry name" value="GH11_AS_1"/>
</dbReference>
<feature type="chain" id="PRO_5032678147" description="Endo-1,4-beta-xylanase" evidence="11">
    <location>
        <begin position="27"/>
        <end position="236"/>
    </location>
</feature>
<comment type="pathway">
    <text evidence="2 9 10">Glycan degradation; xylan degradation.</text>
</comment>
<evidence type="ECO:0000256" key="11">
    <source>
        <dbReference type="SAM" id="SignalP"/>
    </source>
</evidence>
<dbReference type="EC" id="3.2.1.8" evidence="3 9"/>
<dbReference type="RefSeq" id="WP_183817025.1">
    <property type="nucleotide sequence ID" value="NZ_JACHOB010000002.1"/>
</dbReference>
<name>A0A840I3H3_9PROT</name>
<evidence type="ECO:0000256" key="6">
    <source>
        <dbReference type="ARBA" id="ARBA00023277"/>
    </source>
</evidence>
<evidence type="ECO:0000313" key="14">
    <source>
        <dbReference type="Proteomes" id="UP000563524"/>
    </source>
</evidence>
<keyword evidence="14" id="KW-1185">Reference proteome</keyword>
<gene>
    <name evidence="13" type="ORF">GGQ59_001366</name>
</gene>
<evidence type="ECO:0000313" key="13">
    <source>
        <dbReference type="EMBL" id="MBB4658852.1"/>
    </source>
</evidence>
<dbReference type="PROSITE" id="PS00777">
    <property type="entry name" value="GH11_2"/>
    <property type="match status" value="1"/>
</dbReference>
<feature type="active site" description="Proton donor" evidence="9">
    <location>
        <position position="221"/>
    </location>
</feature>
<keyword evidence="8 9" id="KW-0624">Polysaccharide degradation</keyword>
<dbReference type="AlphaFoldDB" id="A0A840I3H3"/>
<evidence type="ECO:0000256" key="7">
    <source>
        <dbReference type="ARBA" id="ARBA00023295"/>
    </source>
</evidence>
<dbReference type="InterPro" id="IPR013319">
    <property type="entry name" value="GH11/12"/>
</dbReference>
<comment type="catalytic activity">
    <reaction evidence="1 9 10">
        <text>Endohydrolysis of (1-&gt;4)-beta-D-xylosidic linkages in xylans.</text>
        <dbReference type="EC" id="3.2.1.8"/>
    </reaction>
</comment>
<feature type="active site" description="Nucleophile" evidence="9">
    <location>
        <position position="126"/>
    </location>
</feature>
<evidence type="ECO:0000256" key="5">
    <source>
        <dbReference type="ARBA" id="ARBA00022801"/>
    </source>
</evidence>
<dbReference type="Proteomes" id="UP000563524">
    <property type="component" value="Unassembled WGS sequence"/>
</dbReference>
<dbReference type="InterPro" id="IPR001137">
    <property type="entry name" value="Glyco_hydro_11"/>
</dbReference>
<keyword evidence="6 9" id="KW-0119">Carbohydrate metabolism</keyword>
<evidence type="ECO:0000259" key="12">
    <source>
        <dbReference type="PROSITE" id="PS51761"/>
    </source>
</evidence>
<dbReference type="UniPathway" id="UPA00114"/>
<evidence type="ECO:0000256" key="2">
    <source>
        <dbReference type="ARBA" id="ARBA00004851"/>
    </source>
</evidence>
<proteinExistence type="inferred from homology"/>
<evidence type="ECO:0000256" key="3">
    <source>
        <dbReference type="ARBA" id="ARBA00012590"/>
    </source>
</evidence>
<keyword evidence="5 9" id="KW-0378">Hydrolase</keyword>
<comment type="caution">
    <text evidence="13">The sequence shown here is derived from an EMBL/GenBank/DDBJ whole genome shotgun (WGS) entry which is preliminary data.</text>
</comment>
<keyword evidence="4 9" id="KW-0858">Xylan degradation</keyword>
<feature type="domain" description="GH11" evidence="12">
    <location>
        <begin position="31"/>
        <end position="234"/>
    </location>
</feature>
<evidence type="ECO:0000256" key="1">
    <source>
        <dbReference type="ARBA" id="ARBA00000681"/>
    </source>
</evidence>